<evidence type="ECO:0000259" key="1">
    <source>
        <dbReference type="Pfam" id="PF10105"/>
    </source>
</evidence>
<feature type="domain" description="DUF2344" evidence="1">
    <location>
        <begin position="3"/>
        <end position="122"/>
    </location>
</feature>
<dbReference type="Pfam" id="PF10105">
    <property type="entry name" value="DUF2344"/>
    <property type="match status" value="1"/>
</dbReference>
<proteinExistence type="predicted"/>
<dbReference type="Proteomes" id="UP000185093">
    <property type="component" value="Unassembled WGS sequence"/>
</dbReference>
<dbReference type="InterPro" id="IPR018768">
    <property type="entry name" value="DUF2344"/>
</dbReference>
<evidence type="ECO:0000313" key="2">
    <source>
        <dbReference type="EMBL" id="SIN64698.1"/>
    </source>
</evidence>
<dbReference type="NCBIfam" id="TIGR03936">
    <property type="entry name" value="sam_1_link_chp"/>
    <property type="match status" value="1"/>
</dbReference>
<accession>A0ABY1JC19</accession>
<dbReference type="RefSeq" id="WP_074199254.1">
    <property type="nucleotide sequence ID" value="NZ_FSQZ01000001.1"/>
</dbReference>
<gene>
    <name evidence="2" type="ORF">SAMN05444368_0653</name>
</gene>
<reference evidence="2 3" key="1">
    <citation type="submission" date="2016-11" db="EMBL/GenBank/DDBJ databases">
        <authorList>
            <person name="Varghese N."/>
            <person name="Submissions S."/>
        </authorList>
    </citation>
    <scope>NUCLEOTIDE SEQUENCE [LARGE SCALE GENOMIC DNA]</scope>
    <source>
        <strain evidence="2 3">DSM 20664</strain>
    </source>
</reference>
<comment type="caution">
    <text evidence="2">The sequence shown here is derived from an EMBL/GenBank/DDBJ whole genome shotgun (WGS) entry which is preliminary data.</text>
</comment>
<dbReference type="EMBL" id="FSQZ01000001">
    <property type="protein sequence ID" value="SIN64698.1"/>
    <property type="molecule type" value="Genomic_DNA"/>
</dbReference>
<protein>
    <submittedName>
        <fullName evidence="2">Radical SAM-linked protein</fullName>
    </submittedName>
</protein>
<evidence type="ECO:0000313" key="3">
    <source>
        <dbReference type="Proteomes" id="UP000185093"/>
    </source>
</evidence>
<name>A0ABY1JC19_9BACT</name>
<sequence length="193" mass="21400">MIVRILYEKLGPVCFVPHVEMPTLFSRSMRRAGIRQTFTEGMSPHPKISLGPPLPVGVFSLCELADLWLDEEDPSCMDRLNDYLPEGLRVKRACRADGRSLSKSCDGAQYLLCFKVNEMSKAAVGILSSRVEKVGPSSVGKCLDVIMLKPYEASPAMFVKLLSSEGVISSWGDIRIVRTKLGRWDGHEVISLL</sequence>
<organism evidence="2 3">
    <name type="scientific">Acetomicrobium flavidum</name>
    <dbReference type="NCBI Taxonomy" id="49896"/>
    <lineage>
        <taxon>Bacteria</taxon>
        <taxon>Thermotogati</taxon>
        <taxon>Synergistota</taxon>
        <taxon>Synergistia</taxon>
        <taxon>Synergistales</taxon>
        <taxon>Acetomicrobiaceae</taxon>
        <taxon>Acetomicrobium</taxon>
    </lineage>
</organism>
<keyword evidence="3" id="KW-1185">Reference proteome</keyword>